<gene>
    <name evidence="1" type="ORF">NCTC13532_01562</name>
</gene>
<reference evidence="1 2" key="1">
    <citation type="submission" date="2018-06" db="EMBL/GenBank/DDBJ databases">
        <authorList>
            <consortium name="Pathogen Informatics"/>
            <person name="Doyle S."/>
        </authorList>
    </citation>
    <scope>NUCLEOTIDE SEQUENCE [LARGE SCALE GENOMIC DNA]</scope>
    <source>
        <strain evidence="1 2">NCTC13532</strain>
    </source>
</reference>
<proteinExistence type="predicted"/>
<evidence type="ECO:0000313" key="2">
    <source>
        <dbReference type="Proteomes" id="UP000254282"/>
    </source>
</evidence>
<dbReference type="Proteomes" id="UP000254282">
    <property type="component" value="Unassembled WGS sequence"/>
</dbReference>
<organism evidence="1 2">
    <name type="scientific">Chryseobacterium indoltheticum</name>
    <dbReference type="NCBI Taxonomy" id="254"/>
    <lineage>
        <taxon>Bacteria</taxon>
        <taxon>Pseudomonadati</taxon>
        <taxon>Bacteroidota</taxon>
        <taxon>Flavobacteriia</taxon>
        <taxon>Flavobacteriales</taxon>
        <taxon>Weeksellaceae</taxon>
        <taxon>Chryseobacterium group</taxon>
        <taxon>Chryseobacterium</taxon>
    </lineage>
</organism>
<evidence type="ECO:0000313" key="1">
    <source>
        <dbReference type="EMBL" id="SUX46034.1"/>
    </source>
</evidence>
<accession>A0A381FHN2</accession>
<dbReference type="AlphaFoldDB" id="A0A381FHN2"/>
<name>A0A381FHN2_9FLAO</name>
<dbReference type="EMBL" id="UFVR01000004">
    <property type="protein sequence ID" value="SUX46034.1"/>
    <property type="molecule type" value="Genomic_DNA"/>
</dbReference>
<sequence>MTFPDGTSVEVVPTENNRYKLTGSRMPGVTMEVYQNGKDFVINVLEDKNGYFEGSALARPCAQHPKGEGFNSCFKREWGEFCDGFIGCVAQATNPLPVAAAISLHCATC</sequence>
<protein>
    <submittedName>
        <fullName evidence="1">Uncharacterized protein</fullName>
    </submittedName>
</protein>
<dbReference type="RefSeq" id="WP_115619888.1">
    <property type="nucleotide sequence ID" value="NZ_UFVR01000004.1"/>
</dbReference>